<gene>
    <name evidence="1" type="ORF">WU87_11690</name>
</gene>
<proteinExistence type="predicted"/>
<reference evidence="1" key="1">
    <citation type="submission" date="2015-04" db="EMBL/GenBank/DDBJ databases">
        <title>Draft Genome Sequences of Three Species of Emerging Human-Pathogenic Corynebacteria.</title>
        <authorList>
            <person name="Pacheco L.G."/>
            <person name="Mattos-Guaraldi A.L."/>
            <person name="Santos C.S."/>
            <person name="Veras A.O."/>
            <person name="Guimaraes L.C."/>
            <person name="Abreu V."/>
            <person name="Pereira F.L."/>
            <person name="Soares S.C."/>
            <person name="Dorella F.A."/>
            <person name="Carvalho A.F."/>
            <person name="Leal C.G."/>
            <person name="Figueiredo H.C."/>
            <person name="Ramos J.N."/>
            <person name="Vieira V."/>
            <person name="Farfour E."/>
            <person name="Guiso N."/>
            <person name="Hirata R.Jr."/>
            <person name="Ramos R.T."/>
            <person name="Azevedo V."/>
            <person name="Silva A."/>
        </authorList>
    </citation>
    <scope>NUCLEOTIDE SEQUENCE</scope>
    <source>
        <strain evidence="1">1941</strain>
    </source>
</reference>
<name>A0ACC4U859_9CORY</name>
<keyword evidence="2" id="KW-1185">Reference proteome</keyword>
<sequence>MNNFSRGLLAATLTGSLVFAGTTVASAEEAATTTNCGTPKAEFTVKIDGKDHTFKKVSEFAWQATDNAELTLSRFDVFQMAKEGAAVCDSESIDLGDWGASQGGPGKVDFDIVDGERQDPAPVEDEDKDKDKNEQDKDKDNKDKNEQDKDKNKDKKSSVKDELSSEDNKPTPLGIAAIVAGVLAVIAAAFPFVKNALKL</sequence>
<protein>
    <submittedName>
        <fullName evidence="1">Uncharacterized protein</fullName>
    </submittedName>
</protein>
<organism evidence="1 2">
    <name type="scientific">Corynebacterium minutissimum</name>
    <dbReference type="NCBI Taxonomy" id="38301"/>
    <lineage>
        <taxon>Bacteria</taxon>
        <taxon>Bacillati</taxon>
        <taxon>Actinomycetota</taxon>
        <taxon>Actinomycetes</taxon>
        <taxon>Mycobacteriales</taxon>
        <taxon>Corynebacteriaceae</taxon>
        <taxon>Corynebacterium</taxon>
    </lineage>
</organism>
<dbReference type="EMBL" id="LAYQ01000024">
    <property type="protein sequence ID" value="KKO77459.1"/>
    <property type="molecule type" value="Genomic_DNA"/>
</dbReference>
<dbReference type="Proteomes" id="UP000034245">
    <property type="component" value="Unassembled WGS sequence"/>
</dbReference>
<comment type="caution">
    <text evidence="1">The sequence shown here is derived from an EMBL/GenBank/DDBJ whole genome shotgun (WGS) entry which is preliminary data.</text>
</comment>
<accession>A0ACC4U859</accession>
<evidence type="ECO:0000313" key="1">
    <source>
        <dbReference type="EMBL" id="KKO77459.1"/>
    </source>
</evidence>
<evidence type="ECO:0000313" key="2">
    <source>
        <dbReference type="Proteomes" id="UP000034245"/>
    </source>
</evidence>